<dbReference type="Pfam" id="PF12323">
    <property type="entry name" value="HTH_OrfB_IS605"/>
    <property type="match status" value="1"/>
</dbReference>
<name>A0A2H0B5X9_9BACT</name>
<sequence>MMRRTYRFRIYPTKREEEILKKWLDTCRI</sequence>
<dbReference type="InterPro" id="IPR021027">
    <property type="entry name" value="Transposase_put_HTH"/>
</dbReference>
<reference evidence="2 3" key="1">
    <citation type="submission" date="2017-09" db="EMBL/GenBank/DDBJ databases">
        <title>Depth-based differentiation of microbial function through sediment-hosted aquifers and enrichment of novel symbionts in the deep terrestrial subsurface.</title>
        <authorList>
            <person name="Probst A.J."/>
            <person name="Ladd B."/>
            <person name="Jarett J.K."/>
            <person name="Geller-Mcgrath D.E."/>
            <person name="Sieber C.M."/>
            <person name="Emerson J.B."/>
            <person name="Anantharaman K."/>
            <person name="Thomas B.C."/>
            <person name="Malmstrom R."/>
            <person name="Stieglmeier M."/>
            <person name="Klingl A."/>
            <person name="Woyke T."/>
            <person name="Ryan C.M."/>
            <person name="Banfield J.F."/>
        </authorList>
    </citation>
    <scope>NUCLEOTIDE SEQUENCE [LARGE SCALE GENOMIC DNA]</scope>
    <source>
        <strain evidence="2">CG23_combo_of_CG06-09_8_20_14_all_34_8</strain>
    </source>
</reference>
<accession>A0A2H0B5X9</accession>
<evidence type="ECO:0000313" key="3">
    <source>
        <dbReference type="Proteomes" id="UP000229459"/>
    </source>
</evidence>
<feature type="non-terminal residue" evidence="2">
    <location>
        <position position="29"/>
    </location>
</feature>
<protein>
    <recommendedName>
        <fullName evidence="1">Transposase putative helix-turn-helix domain-containing protein</fullName>
    </recommendedName>
</protein>
<dbReference type="AlphaFoldDB" id="A0A2H0B5X9"/>
<gene>
    <name evidence="2" type="ORF">COX08_03130</name>
</gene>
<dbReference type="Proteomes" id="UP000229459">
    <property type="component" value="Unassembled WGS sequence"/>
</dbReference>
<organism evidence="2 3">
    <name type="scientific">Candidatus Beckwithbacteria bacterium CG23_combo_of_CG06-09_8_20_14_all_34_8</name>
    <dbReference type="NCBI Taxonomy" id="1974497"/>
    <lineage>
        <taxon>Bacteria</taxon>
        <taxon>Candidatus Beckwithiibacteriota</taxon>
    </lineage>
</organism>
<evidence type="ECO:0000313" key="2">
    <source>
        <dbReference type="EMBL" id="PIP53046.1"/>
    </source>
</evidence>
<dbReference type="EMBL" id="PCSR01000076">
    <property type="protein sequence ID" value="PIP53046.1"/>
    <property type="molecule type" value="Genomic_DNA"/>
</dbReference>
<comment type="caution">
    <text evidence="2">The sequence shown here is derived from an EMBL/GenBank/DDBJ whole genome shotgun (WGS) entry which is preliminary data.</text>
</comment>
<evidence type="ECO:0000259" key="1">
    <source>
        <dbReference type="Pfam" id="PF12323"/>
    </source>
</evidence>
<feature type="domain" description="Transposase putative helix-turn-helix" evidence="1">
    <location>
        <begin position="2"/>
        <end position="28"/>
    </location>
</feature>
<proteinExistence type="predicted"/>